<comment type="caution">
    <text evidence="2">The sequence shown here is derived from an EMBL/GenBank/DDBJ whole genome shotgun (WGS) entry which is preliminary data.</text>
</comment>
<feature type="region of interest" description="Disordered" evidence="1">
    <location>
        <begin position="71"/>
        <end position="170"/>
    </location>
</feature>
<sequence>MLTSRTHLQELVRVNNPIAVVLLEARRQVFSRRDVDRLIGRRWNFDYVPSIRKSGGLIMLWLDDLIKEKSSSASPPLISPSQPRGKSSNLVAMLPNDSPHSRPHELFKEVGSSCSESKRFSASDAETESDSSEKSVGSRNSASSANSASSQSRTQGVRENAAENFSSSQVQIDVAEVDKAGYDVVRRG</sequence>
<proteinExistence type="predicted"/>
<organism evidence="2 3">
    <name type="scientific">Platanthera guangdongensis</name>
    <dbReference type="NCBI Taxonomy" id="2320717"/>
    <lineage>
        <taxon>Eukaryota</taxon>
        <taxon>Viridiplantae</taxon>
        <taxon>Streptophyta</taxon>
        <taxon>Embryophyta</taxon>
        <taxon>Tracheophyta</taxon>
        <taxon>Spermatophyta</taxon>
        <taxon>Magnoliopsida</taxon>
        <taxon>Liliopsida</taxon>
        <taxon>Asparagales</taxon>
        <taxon>Orchidaceae</taxon>
        <taxon>Orchidoideae</taxon>
        <taxon>Orchideae</taxon>
        <taxon>Orchidinae</taxon>
        <taxon>Platanthera</taxon>
    </lineage>
</organism>
<dbReference type="Proteomes" id="UP001412067">
    <property type="component" value="Unassembled WGS sequence"/>
</dbReference>
<evidence type="ECO:0000256" key="1">
    <source>
        <dbReference type="SAM" id="MobiDB-lite"/>
    </source>
</evidence>
<feature type="compositionally biased region" description="Low complexity" evidence="1">
    <location>
        <begin position="134"/>
        <end position="153"/>
    </location>
</feature>
<dbReference type="EMBL" id="JBBWWR010000013">
    <property type="protein sequence ID" value="KAK8955131.1"/>
    <property type="molecule type" value="Genomic_DNA"/>
</dbReference>
<name>A0ABR2LY39_9ASPA</name>
<gene>
    <name evidence="2" type="ORF">KSP40_PGU017715</name>
</gene>
<feature type="compositionally biased region" description="Low complexity" evidence="1">
    <location>
        <begin position="71"/>
        <end position="83"/>
    </location>
</feature>
<evidence type="ECO:0000313" key="3">
    <source>
        <dbReference type="Proteomes" id="UP001412067"/>
    </source>
</evidence>
<reference evidence="2 3" key="1">
    <citation type="journal article" date="2022" name="Nat. Plants">
        <title>Genomes of leafy and leafless Platanthera orchids illuminate the evolution of mycoheterotrophy.</title>
        <authorList>
            <person name="Li M.H."/>
            <person name="Liu K.W."/>
            <person name="Li Z."/>
            <person name="Lu H.C."/>
            <person name="Ye Q.L."/>
            <person name="Zhang D."/>
            <person name="Wang J.Y."/>
            <person name="Li Y.F."/>
            <person name="Zhong Z.M."/>
            <person name="Liu X."/>
            <person name="Yu X."/>
            <person name="Liu D.K."/>
            <person name="Tu X.D."/>
            <person name="Liu B."/>
            <person name="Hao Y."/>
            <person name="Liao X.Y."/>
            <person name="Jiang Y.T."/>
            <person name="Sun W.H."/>
            <person name="Chen J."/>
            <person name="Chen Y.Q."/>
            <person name="Ai Y."/>
            <person name="Zhai J.W."/>
            <person name="Wu S.S."/>
            <person name="Zhou Z."/>
            <person name="Hsiao Y.Y."/>
            <person name="Wu W.L."/>
            <person name="Chen Y.Y."/>
            <person name="Lin Y.F."/>
            <person name="Hsu J.L."/>
            <person name="Li C.Y."/>
            <person name="Wang Z.W."/>
            <person name="Zhao X."/>
            <person name="Zhong W.Y."/>
            <person name="Ma X.K."/>
            <person name="Ma L."/>
            <person name="Huang J."/>
            <person name="Chen G.Z."/>
            <person name="Huang M.Z."/>
            <person name="Huang L."/>
            <person name="Peng D.H."/>
            <person name="Luo Y.B."/>
            <person name="Zou S.Q."/>
            <person name="Chen S.P."/>
            <person name="Lan S."/>
            <person name="Tsai W.C."/>
            <person name="Van de Peer Y."/>
            <person name="Liu Z.J."/>
        </authorList>
    </citation>
    <scope>NUCLEOTIDE SEQUENCE [LARGE SCALE GENOMIC DNA]</scope>
    <source>
        <strain evidence="2">Lor288</strain>
    </source>
</reference>
<protein>
    <submittedName>
        <fullName evidence="2">Uncharacterized protein</fullName>
    </submittedName>
</protein>
<evidence type="ECO:0000313" key="2">
    <source>
        <dbReference type="EMBL" id="KAK8955131.1"/>
    </source>
</evidence>
<feature type="compositionally biased region" description="Basic and acidic residues" evidence="1">
    <location>
        <begin position="99"/>
        <end position="108"/>
    </location>
</feature>
<keyword evidence="3" id="KW-1185">Reference proteome</keyword>
<accession>A0ABR2LY39</accession>